<evidence type="ECO:0000256" key="5">
    <source>
        <dbReference type="ARBA" id="ARBA00022771"/>
    </source>
</evidence>
<dbReference type="EMBL" id="CAJZBQ010000047">
    <property type="protein sequence ID" value="CAG9328951.1"/>
    <property type="molecule type" value="Genomic_DNA"/>
</dbReference>
<evidence type="ECO:0000256" key="10">
    <source>
        <dbReference type="SAM" id="MobiDB-lite"/>
    </source>
</evidence>
<dbReference type="InterPro" id="IPR001374">
    <property type="entry name" value="R3H_dom"/>
</dbReference>
<evidence type="ECO:0000256" key="7">
    <source>
        <dbReference type="ARBA" id="ARBA00023015"/>
    </source>
</evidence>
<comment type="similarity">
    <text evidence="2">Belongs to the NFX1 family.</text>
</comment>
<evidence type="ECO:0000313" key="13">
    <source>
        <dbReference type="Proteomes" id="UP001162131"/>
    </source>
</evidence>
<proteinExistence type="inferred from homology"/>
<gene>
    <name evidence="12" type="ORF">BSTOLATCC_MIC47790</name>
</gene>
<feature type="compositionally biased region" description="Polar residues" evidence="10">
    <location>
        <begin position="842"/>
        <end position="858"/>
    </location>
</feature>
<feature type="region of interest" description="Disordered" evidence="10">
    <location>
        <begin position="1"/>
        <end position="54"/>
    </location>
</feature>
<dbReference type="Gene3D" id="3.30.1370.50">
    <property type="entry name" value="R3H-like domain"/>
    <property type="match status" value="1"/>
</dbReference>
<dbReference type="GO" id="GO:0005634">
    <property type="term" value="C:nucleus"/>
    <property type="evidence" value="ECO:0007669"/>
    <property type="project" value="UniProtKB-SubCell"/>
</dbReference>
<dbReference type="PROSITE" id="PS51061">
    <property type="entry name" value="R3H"/>
    <property type="match status" value="1"/>
</dbReference>
<dbReference type="PANTHER" id="PTHR12360:SF12">
    <property type="entry name" value="TRANSCRIPTIONAL REPRESSOR NF-X1"/>
    <property type="match status" value="1"/>
</dbReference>
<evidence type="ECO:0000256" key="6">
    <source>
        <dbReference type="ARBA" id="ARBA00022833"/>
    </source>
</evidence>
<dbReference type="CDD" id="cd06008">
    <property type="entry name" value="NF-X1-zinc-finger"/>
    <property type="match status" value="6"/>
</dbReference>
<keyword evidence="6" id="KW-0862">Zinc</keyword>
<sequence>MEVQKKPYNKPKHKYRAKNPSKPSNEEEKHPKDIEFSNPRPNKASKNKQSRWQVNQGSEQCSELVNKLKNRELECIICINPIGWRAKIWTCEVCRIPEHLSCIKKWRDSAGLTWNCPACNFSYSDEPKYKCFCGKVEDPLPQPMIPPHSCGEICGRKRGEDCPHLCPQQCHPGACPPCTSMAPIQNCPCGKTMYQTLCKDKANIQTCENICDKILACGSHRCKEKCHAGECKNCGVKNLRRCPCDKEEILADCGVKELSCGKKCEKILSCGNHKCQKICHEEYCGDCEFLPSKVSTCPCGKSSLDLLLIEPRSSCLDPIPSCYMPCNKTLPCGHGCKVSCHIGKCPPCTLKQEVPCRCGLSQGFLTCSDLTSGKTLLCNKPCNTKKSCKKHRCQEICCSVSGEKHHPFHQCTEICRKLLNCGIHSCLLHCHLGNCEPCSVLYKERKFCACGKTYKDPPLRCGTSDLTVPCTEKCSKPLPCGHNCQSICHPGDCPPCFALIEKPCKCGKMYRPVQCNVKTVSCGKPCMNPKKCGHLCTLKCHSGECELEPCTSICGKKKPSCDHTCILVCHEGPCPISQCEVGVKVYCSCKMQFEIRKCYENKEKECTAECESLQRAKNIQEALGSGHAEDETYSESLVEYGKANPDFLSKLEKKLDEILTKKTKVNFLPQMKAEHRAFCHELIADHYNLETLSLDQEPYRSVLVYMTENAKKPKPLLSHFINLVKQGIVKEPDKAEYMASLLFYQLSAAVVTDDLLDVLQKYQKEFIIEWVNDHSAYAHFYSYNQCNEAYKMLQRIPGQYSVVKMINHTKTEGTEGFKKKFRNTKKKAMEFTDELPEKPQESSDPINEQPSSPKAASQ</sequence>
<dbReference type="InterPro" id="IPR000967">
    <property type="entry name" value="Znf_NFX1"/>
</dbReference>
<dbReference type="GO" id="GO:0000977">
    <property type="term" value="F:RNA polymerase II transcription regulatory region sequence-specific DNA binding"/>
    <property type="evidence" value="ECO:0007669"/>
    <property type="project" value="TreeGrafter"/>
</dbReference>
<dbReference type="GO" id="GO:0000981">
    <property type="term" value="F:DNA-binding transcription factor activity, RNA polymerase II-specific"/>
    <property type="evidence" value="ECO:0007669"/>
    <property type="project" value="TreeGrafter"/>
</dbReference>
<keyword evidence="4" id="KW-0677">Repeat</keyword>
<evidence type="ECO:0000256" key="1">
    <source>
        <dbReference type="ARBA" id="ARBA00004123"/>
    </source>
</evidence>
<dbReference type="AlphaFoldDB" id="A0AAU9JM37"/>
<evidence type="ECO:0000256" key="2">
    <source>
        <dbReference type="ARBA" id="ARBA00007269"/>
    </source>
</evidence>
<dbReference type="PANTHER" id="PTHR12360">
    <property type="entry name" value="NUCLEAR TRANSCRIPTION FACTOR, X-BOX BINDING 1 NFX1"/>
    <property type="match status" value="1"/>
</dbReference>
<dbReference type="SMART" id="SM00393">
    <property type="entry name" value="R3H"/>
    <property type="match status" value="1"/>
</dbReference>
<evidence type="ECO:0000256" key="8">
    <source>
        <dbReference type="ARBA" id="ARBA00023163"/>
    </source>
</evidence>
<dbReference type="InterPro" id="IPR036867">
    <property type="entry name" value="R3H_dom_sf"/>
</dbReference>
<dbReference type="Pfam" id="PF01422">
    <property type="entry name" value="zf-NF-X1"/>
    <property type="match status" value="9"/>
</dbReference>
<dbReference type="Proteomes" id="UP001162131">
    <property type="component" value="Unassembled WGS sequence"/>
</dbReference>
<evidence type="ECO:0000256" key="9">
    <source>
        <dbReference type="ARBA" id="ARBA00023242"/>
    </source>
</evidence>
<dbReference type="Pfam" id="PF01424">
    <property type="entry name" value="R3H"/>
    <property type="match status" value="1"/>
</dbReference>
<dbReference type="SUPFAM" id="SSF82708">
    <property type="entry name" value="R3H domain"/>
    <property type="match status" value="1"/>
</dbReference>
<keyword evidence="3" id="KW-0479">Metal-binding</keyword>
<comment type="subcellular location">
    <subcellularLocation>
        <location evidence="1">Nucleus</location>
    </subcellularLocation>
</comment>
<evidence type="ECO:0000256" key="4">
    <source>
        <dbReference type="ARBA" id="ARBA00022737"/>
    </source>
</evidence>
<dbReference type="SMART" id="SM00438">
    <property type="entry name" value="ZnF_NFX"/>
    <property type="match status" value="9"/>
</dbReference>
<evidence type="ECO:0000313" key="12">
    <source>
        <dbReference type="EMBL" id="CAG9328951.1"/>
    </source>
</evidence>
<protein>
    <recommendedName>
        <fullName evidence="11">R3H domain-containing protein</fullName>
    </recommendedName>
</protein>
<comment type="caution">
    <text evidence="12">The sequence shown here is derived from an EMBL/GenBank/DDBJ whole genome shotgun (WGS) entry which is preliminary data.</text>
</comment>
<feature type="compositionally biased region" description="Basic residues" evidence="10">
    <location>
        <begin position="7"/>
        <end position="19"/>
    </location>
</feature>
<reference evidence="12" key="1">
    <citation type="submission" date="2021-09" db="EMBL/GenBank/DDBJ databases">
        <authorList>
            <consortium name="AG Swart"/>
            <person name="Singh M."/>
            <person name="Singh A."/>
            <person name="Seah K."/>
            <person name="Emmerich C."/>
        </authorList>
    </citation>
    <scope>NUCLEOTIDE SEQUENCE</scope>
    <source>
        <strain evidence="12">ATCC30299</strain>
    </source>
</reference>
<name>A0AAU9JM37_9CILI</name>
<dbReference type="Pfam" id="PF22877">
    <property type="entry name" value="RRM_Thc1"/>
    <property type="match status" value="1"/>
</dbReference>
<evidence type="ECO:0000256" key="3">
    <source>
        <dbReference type="ARBA" id="ARBA00022723"/>
    </source>
</evidence>
<feature type="domain" description="R3H" evidence="11">
    <location>
        <begin position="645"/>
        <end position="708"/>
    </location>
</feature>
<dbReference type="InterPro" id="IPR034078">
    <property type="entry name" value="NFX1_fam"/>
</dbReference>
<keyword evidence="13" id="KW-1185">Reference proteome</keyword>
<feature type="compositionally biased region" description="Basic and acidic residues" evidence="10">
    <location>
        <begin position="24"/>
        <end position="35"/>
    </location>
</feature>
<organism evidence="12 13">
    <name type="scientific">Blepharisma stoltei</name>
    <dbReference type="NCBI Taxonomy" id="1481888"/>
    <lineage>
        <taxon>Eukaryota</taxon>
        <taxon>Sar</taxon>
        <taxon>Alveolata</taxon>
        <taxon>Ciliophora</taxon>
        <taxon>Postciliodesmatophora</taxon>
        <taxon>Heterotrichea</taxon>
        <taxon>Heterotrichida</taxon>
        <taxon>Blepharismidae</taxon>
        <taxon>Blepharisma</taxon>
    </lineage>
</organism>
<feature type="region of interest" description="Disordered" evidence="10">
    <location>
        <begin position="828"/>
        <end position="858"/>
    </location>
</feature>
<dbReference type="GO" id="GO:0008270">
    <property type="term" value="F:zinc ion binding"/>
    <property type="evidence" value="ECO:0007669"/>
    <property type="project" value="UniProtKB-KW"/>
</dbReference>
<keyword evidence="9" id="KW-0539">Nucleus</keyword>
<accession>A0AAU9JM37</accession>
<evidence type="ECO:0000259" key="11">
    <source>
        <dbReference type="PROSITE" id="PS51061"/>
    </source>
</evidence>
<keyword evidence="5" id="KW-0863">Zinc-finger</keyword>
<keyword evidence="8" id="KW-0804">Transcription</keyword>
<keyword evidence="7" id="KW-0805">Transcription regulation</keyword>
<feature type="compositionally biased region" description="Basic and acidic residues" evidence="10">
    <location>
        <begin position="828"/>
        <end position="841"/>
    </location>
</feature>
<dbReference type="InterPro" id="IPR053800">
    <property type="entry name" value="Thc1_RRM"/>
</dbReference>